<name>A0ACB7SGJ1_HYAAI</name>
<comment type="caution">
    <text evidence="1">The sequence shown here is derived from an EMBL/GenBank/DDBJ whole genome shotgun (WGS) entry which is preliminary data.</text>
</comment>
<dbReference type="EMBL" id="CM023484">
    <property type="protein sequence ID" value="KAH6933161.1"/>
    <property type="molecule type" value="Genomic_DNA"/>
</dbReference>
<evidence type="ECO:0000313" key="1">
    <source>
        <dbReference type="EMBL" id="KAH6933161.1"/>
    </source>
</evidence>
<evidence type="ECO:0000313" key="2">
    <source>
        <dbReference type="Proteomes" id="UP000821845"/>
    </source>
</evidence>
<proteinExistence type="predicted"/>
<organism evidence="1 2">
    <name type="scientific">Hyalomma asiaticum</name>
    <name type="common">Tick</name>
    <dbReference type="NCBI Taxonomy" id="266040"/>
    <lineage>
        <taxon>Eukaryota</taxon>
        <taxon>Metazoa</taxon>
        <taxon>Ecdysozoa</taxon>
        <taxon>Arthropoda</taxon>
        <taxon>Chelicerata</taxon>
        <taxon>Arachnida</taxon>
        <taxon>Acari</taxon>
        <taxon>Parasitiformes</taxon>
        <taxon>Ixodida</taxon>
        <taxon>Ixodoidea</taxon>
        <taxon>Ixodidae</taxon>
        <taxon>Hyalomminae</taxon>
        <taxon>Hyalomma</taxon>
    </lineage>
</organism>
<keyword evidence="2" id="KW-1185">Reference proteome</keyword>
<accession>A0ACB7SGJ1</accession>
<sequence>MQRERPAYQVIDGVPRCINVRPDRLRERLKFRARKGDLVLATFPKSGTNWLMYITHFILREGEPITKFDEFAKEWRFLEYMDIEDFSSSLPWRTFATHLSLNKCAMTGEGKYVYLARNPWDVCVSFFHMMVNISTYEFQNGTFEDFVDTFVTGNFGYGDYFQHVTAGYALREEPNVFFVTYEELKTNTREVAVRLAYFLGEGYGHALERDEALLQKLMERSQPDYLRNVLVVDLSTNPQWSEALSHKRVTCCRGHEGDDNKYAYVRTGNVGSWKDFFTPDLLKKMENRILEVEKTSSVMSLWKGIRAEAMSAIKRED</sequence>
<protein>
    <submittedName>
        <fullName evidence="1">Uncharacterized protein</fullName>
    </submittedName>
</protein>
<gene>
    <name evidence="1" type="ORF">HPB50_012530</name>
</gene>
<reference evidence="1" key="1">
    <citation type="submission" date="2020-05" db="EMBL/GenBank/DDBJ databases">
        <title>Large-scale comparative analyses of tick genomes elucidate their genetic diversity and vector capacities.</title>
        <authorList>
            <person name="Jia N."/>
            <person name="Wang J."/>
            <person name="Shi W."/>
            <person name="Du L."/>
            <person name="Sun Y."/>
            <person name="Zhan W."/>
            <person name="Jiang J."/>
            <person name="Wang Q."/>
            <person name="Zhang B."/>
            <person name="Ji P."/>
            <person name="Sakyi L.B."/>
            <person name="Cui X."/>
            <person name="Yuan T."/>
            <person name="Jiang B."/>
            <person name="Yang W."/>
            <person name="Lam T.T.-Y."/>
            <person name="Chang Q."/>
            <person name="Ding S."/>
            <person name="Wang X."/>
            <person name="Zhu J."/>
            <person name="Ruan X."/>
            <person name="Zhao L."/>
            <person name="Wei J."/>
            <person name="Que T."/>
            <person name="Du C."/>
            <person name="Cheng J."/>
            <person name="Dai P."/>
            <person name="Han X."/>
            <person name="Huang E."/>
            <person name="Gao Y."/>
            <person name="Liu J."/>
            <person name="Shao H."/>
            <person name="Ye R."/>
            <person name="Li L."/>
            <person name="Wei W."/>
            <person name="Wang X."/>
            <person name="Wang C."/>
            <person name="Yang T."/>
            <person name="Huo Q."/>
            <person name="Li W."/>
            <person name="Guo W."/>
            <person name="Chen H."/>
            <person name="Zhou L."/>
            <person name="Ni X."/>
            <person name="Tian J."/>
            <person name="Zhou Y."/>
            <person name="Sheng Y."/>
            <person name="Liu T."/>
            <person name="Pan Y."/>
            <person name="Xia L."/>
            <person name="Li J."/>
            <person name="Zhao F."/>
            <person name="Cao W."/>
        </authorList>
    </citation>
    <scope>NUCLEOTIDE SEQUENCE</scope>
    <source>
        <strain evidence="1">Hyas-2018</strain>
    </source>
</reference>
<dbReference type="Proteomes" id="UP000821845">
    <property type="component" value="Chromosome 4"/>
</dbReference>